<evidence type="ECO:0000256" key="5">
    <source>
        <dbReference type="ARBA" id="ARBA00023136"/>
    </source>
</evidence>
<comment type="subcellular location">
    <subcellularLocation>
        <location evidence="1">Endoplasmic reticulum membrane</location>
        <topology evidence="1">Single-pass membrane protein</topology>
    </subcellularLocation>
</comment>
<dbReference type="GO" id="GO:0004577">
    <property type="term" value="F:N-acetylglucosaminyldiphosphodolichol N-acetylglucosaminyltransferase activity"/>
    <property type="evidence" value="ECO:0007669"/>
    <property type="project" value="TreeGrafter"/>
</dbReference>
<dbReference type="InterPro" id="IPR013969">
    <property type="entry name" value="Oligosacch_biosynth_Alg14"/>
</dbReference>
<comment type="caution">
    <text evidence="6">The sequence shown here is derived from an EMBL/GenBank/DDBJ whole genome shotgun (WGS) entry which is preliminary data.</text>
</comment>
<name>A0AB73T807_9FIRM</name>
<evidence type="ECO:0000256" key="4">
    <source>
        <dbReference type="ARBA" id="ARBA00022989"/>
    </source>
</evidence>
<evidence type="ECO:0000256" key="2">
    <source>
        <dbReference type="ARBA" id="ARBA00022692"/>
    </source>
</evidence>
<evidence type="ECO:0000313" key="7">
    <source>
        <dbReference type="Proteomes" id="UP000245412"/>
    </source>
</evidence>
<dbReference type="EMBL" id="QGGY01000002">
    <property type="protein sequence ID" value="PWJ78039.1"/>
    <property type="molecule type" value="Genomic_DNA"/>
</dbReference>
<dbReference type="PANTHER" id="PTHR12154">
    <property type="entry name" value="GLYCOSYL TRANSFERASE-RELATED"/>
    <property type="match status" value="1"/>
</dbReference>
<evidence type="ECO:0000256" key="1">
    <source>
        <dbReference type="ARBA" id="ARBA00004389"/>
    </source>
</evidence>
<organism evidence="6 7">
    <name type="scientific">Murimonas intestini</name>
    <dbReference type="NCBI Taxonomy" id="1337051"/>
    <lineage>
        <taxon>Bacteria</taxon>
        <taxon>Bacillati</taxon>
        <taxon>Bacillota</taxon>
        <taxon>Clostridia</taxon>
        <taxon>Lachnospirales</taxon>
        <taxon>Lachnospiraceae</taxon>
        <taxon>Murimonas</taxon>
    </lineage>
</organism>
<dbReference type="Proteomes" id="UP000245412">
    <property type="component" value="Unassembled WGS sequence"/>
</dbReference>
<accession>A0AB73T807</accession>
<protein>
    <submittedName>
        <fullName evidence="6">Oligosaccharide biosynthesis protein Alg14</fullName>
    </submittedName>
</protein>
<dbReference type="PANTHER" id="PTHR12154:SF4">
    <property type="entry name" value="UDP-N-ACETYLGLUCOSAMINE TRANSFERASE SUBUNIT ALG14 HOMOLOG"/>
    <property type="match status" value="1"/>
</dbReference>
<gene>
    <name evidence="6" type="ORF">C7383_102172</name>
</gene>
<keyword evidence="4" id="KW-1133">Transmembrane helix</keyword>
<dbReference type="Gene3D" id="3.40.50.2000">
    <property type="entry name" value="Glycogen Phosphorylase B"/>
    <property type="match status" value="1"/>
</dbReference>
<dbReference type="Pfam" id="PF08660">
    <property type="entry name" value="Alg14"/>
    <property type="match status" value="1"/>
</dbReference>
<keyword evidence="3" id="KW-0256">Endoplasmic reticulum</keyword>
<dbReference type="AlphaFoldDB" id="A0AB73T807"/>
<dbReference type="SUPFAM" id="SSF53756">
    <property type="entry name" value="UDP-Glycosyltransferase/glycogen phosphorylase"/>
    <property type="match status" value="1"/>
</dbReference>
<proteinExistence type="predicted"/>
<dbReference type="GO" id="GO:0006488">
    <property type="term" value="P:dolichol-linked oligosaccharide biosynthetic process"/>
    <property type="evidence" value="ECO:0007669"/>
    <property type="project" value="InterPro"/>
</dbReference>
<evidence type="ECO:0000256" key="3">
    <source>
        <dbReference type="ARBA" id="ARBA00022824"/>
    </source>
</evidence>
<dbReference type="NCBIfam" id="NF041549">
    <property type="entry name" value="PssD"/>
    <property type="match status" value="1"/>
</dbReference>
<dbReference type="RefSeq" id="WP_109624987.1">
    <property type="nucleotide sequence ID" value="NZ_CABJAT010000002.1"/>
</dbReference>
<keyword evidence="5" id="KW-0472">Membrane</keyword>
<evidence type="ECO:0000313" key="6">
    <source>
        <dbReference type="EMBL" id="PWJ78039.1"/>
    </source>
</evidence>
<sequence length="151" mass="17502">MKLCFAASSGGHLEEIMCLHNIVCNHESFLLTEKNELGLNGKWKNVWFVEQINRKEKGAAVKLIKNFIISFRVLHREKPDCIISTGALAAFPICLIGKIMRKKIIYIESFARVDKPSLTGRYMKYIADLFLVQWPEMLEFYPRAEYVGRIF</sequence>
<reference evidence="6 7" key="1">
    <citation type="submission" date="2018-05" db="EMBL/GenBank/DDBJ databases">
        <authorList>
            <person name="Goeker M."/>
            <person name="Huntemann M."/>
            <person name="Clum A."/>
            <person name="Pillay M."/>
            <person name="Palaniappan K."/>
            <person name="Varghese N."/>
            <person name="Mikhailova N."/>
            <person name="Stamatis D."/>
            <person name="Reddy T."/>
            <person name="Daum C."/>
            <person name="Shapiro N."/>
            <person name="Ivanova N."/>
            <person name="Kyrpides N."/>
            <person name="Woyke T."/>
        </authorList>
    </citation>
    <scope>NUCLEOTIDE SEQUENCE [LARGE SCALE GENOMIC DNA]</scope>
    <source>
        <strain evidence="6 7">DSM 26524</strain>
    </source>
</reference>
<keyword evidence="7" id="KW-1185">Reference proteome</keyword>
<keyword evidence="2" id="KW-0812">Transmembrane</keyword>